<keyword evidence="9" id="KW-0175">Coiled coil</keyword>
<dbReference type="GO" id="GO:0016020">
    <property type="term" value="C:membrane"/>
    <property type="evidence" value="ECO:0007669"/>
    <property type="project" value="InterPro"/>
</dbReference>
<evidence type="ECO:0000256" key="1">
    <source>
        <dbReference type="ARBA" id="ARBA00000085"/>
    </source>
</evidence>
<reference evidence="12 13" key="1">
    <citation type="submission" date="2020-08" db="EMBL/GenBank/DDBJ databases">
        <title>Genomic Encyclopedia of Type Strains, Phase III (KMG-III): the genomes of soil and plant-associated and newly described type strains.</title>
        <authorList>
            <person name="Whitman W."/>
        </authorList>
    </citation>
    <scope>NUCLEOTIDE SEQUENCE [LARGE SCALE GENOMIC DNA]</scope>
    <source>
        <strain evidence="12 13">CECT 8840</strain>
    </source>
</reference>
<dbReference type="PANTHER" id="PTHR24421:SF10">
    <property type="entry name" value="NITRATE_NITRITE SENSOR PROTEIN NARQ"/>
    <property type="match status" value="1"/>
</dbReference>
<evidence type="ECO:0000256" key="7">
    <source>
        <dbReference type="ARBA" id="ARBA00022840"/>
    </source>
</evidence>
<protein>
    <recommendedName>
        <fullName evidence="2">histidine kinase</fullName>
        <ecNumber evidence="2">2.7.13.3</ecNumber>
    </recommendedName>
</protein>
<keyword evidence="13" id="KW-1185">Reference proteome</keyword>
<dbReference type="Pfam" id="PF07730">
    <property type="entry name" value="HisKA_3"/>
    <property type="match status" value="1"/>
</dbReference>
<dbReference type="InterPro" id="IPR036890">
    <property type="entry name" value="HATPase_C_sf"/>
</dbReference>
<feature type="transmembrane region" description="Helical" evidence="10">
    <location>
        <begin position="6"/>
        <end position="24"/>
    </location>
</feature>
<dbReference type="EC" id="2.7.13.3" evidence="2"/>
<keyword evidence="8" id="KW-0902">Two-component regulatory system</keyword>
<sequence>MRRDILWATVALVMGLILLAAGAYNRRPLSASLQDVATFLPATVPVQLLAIPVLLTCLGVAVRRSRPVGALALGTTGITLDLVFGYSLGTIIIFTDNLYAATLYGPARLGRWLFGVISAVAIVSGAMIAFFFHDLRLFAVTTAELGLIGTMPVATALIVRQFRTQAELERARAEQVARLAELDRREAVEAERARMARELHDMIANHFSAIAIQSTAVLSRKDLDMATVRGILESVRENSVQGMAEMRSMIGLLRQNGEKAEATRRRVAEADELATRAREAGLDVRLRVEGEPRELPAAVDLAGYRIIQESLTNALKHGGERVDLTVEYGAGTIILVADNPVGASRRALRRHGSPDLPSAGAGIVGMRERASLVGGSFEAGPYEDGWRVHAELPTKESSVLPGGRVL</sequence>
<keyword evidence="6 12" id="KW-0418">Kinase</keyword>
<dbReference type="Gene3D" id="1.20.5.1930">
    <property type="match status" value="1"/>
</dbReference>
<gene>
    <name evidence="12" type="ORF">FHS44_004506</name>
</gene>
<comment type="catalytic activity">
    <reaction evidence="1">
        <text>ATP + protein L-histidine = ADP + protein N-phospho-L-histidine.</text>
        <dbReference type="EC" id="2.7.13.3"/>
    </reaction>
</comment>
<keyword evidence="7" id="KW-0067">ATP-binding</keyword>
<accession>A0A7W7VP79</accession>
<name>A0A7W7VP79_9ACTN</name>
<dbReference type="GO" id="GO:0005524">
    <property type="term" value="F:ATP binding"/>
    <property type="evidence" value="ECO:0007669"/>
    <property type="project" value="UniProtKB-KW"/>
</dbReference>
<dbReference type="PANTHER" id="PTHR24421">
    <property type="entry name" value="NITRATE/NITRITE SENSOR PROTEIN NARX-RELATED"/>
    <property type="match status" value="1"/>
</dbReference>
<evidence type="ECO:0000256" key="5">
    <source>
        <dbReference type="ARBA" id="ARBA00022741"/>
    </source>
</evidence>
<comment type="caution">
    <text evidence="12">The sequence shown here is derived from an EMBL/GenBank/DDBJ whole genome shotgun (WGS) entry which is preliminary data.</text>
</comment>
<evidence type="ECO:0000313" key="12">
    <source>
        <dbReference type="EMBL" id="MBB4917398.1"/>
    </source>
</evidence>
<evidence type="ECO:0000256" key="3">
    <source>
        <dbReference type="ARBA" id="ARBA00022553"/>
    </source>
</evidence>
<feature type="domain" description="Signal transduction histidine kinase subgroup 3 dimerisation and phosphoacceptor" evidence="11">
    <location>
        <begin position="191"/>
        <end position="256"/>
    </location>
</feature>
<feature type="transmembrane region" description="Helical" evidence="10">
    <location>
        <begin position="138"/>
        <end position="159"/>
    </location>
</feature>
<evidence type="ECO:0000256" key="8">
    <source>
        <dbReference type="ARBA" id="ARBA00023012"/>
    </source>
</evidence>
<keyword evidence="10" id="KW-1133">Transmembrane helix</keyword>
<feature type="transmembrane region" description="Helical" evidence="10">
    <location>
        <begin position="112"/>
        <end position="132"/>
    </location>
</feature>
<evidence type="ECO:0000256" key="2">
    <source>
        <dbReference type="ARBA" id="ARBA00012438"/>
    </source>
</evidence>
<keyword evidence="3" id="KW-0597">Phosphoprotein</keyword>
<keyword evidence="5" id="KW-0547">Nucleotide-binding</keyword>
<evidence type="ECO:0000256" key="10">
    <source>
        <dbReference type="SAM" id="Phobius"/>
    </source>
</evidence>
<evidence type="ECO:0000256" key="4">
    <source>
        <dbReference type="ARBA" id="ARBA00022679"/>
    </source>
</evidence>
<dbReference type="InterPro" id="IPR050482">
    <property type="entry name" value="Sensor_HK_TwoCompSys"/>
</dbReference>
<proteinExistence type="predicted"/>
<dbReference type="CDD" id="cd16917">
    <property type="entry name" value="HATPase_UhpB-NarQ-NarX-like"/>
    <property type="match status" value="1"/>
</dbReference>
<keyword evidence="4" id="KW-0808">Transferase</keyword>
<feature type="transmembrane region" description="Helical" evidence="10">
    <location>
        <begin position="36"/>
        <end position="62"/>
    </location>
</feature>
<feature type="coiled-coil region" evidence="9">
    <location>
        <begin position="163"/>
        <end position="205"/>
    </location>
</feature>
<dbReference type="Proteomes" id="UP000552644">
    <property type="component" value="Unassembled WGS sequence"/>
</dbReference>
<keyword evidence="10" id="KW-0812">Transmembrane</keyword>
<organism evidence="12 13">
    <name type="scientific">Streptosporangium saharense</name>
    <dbReference type="NCBI Taxonomy" id="1706840"/>
    <lineage>
        <taxon>Bacteria</taxon>
        <taxon>Bacillati</taxon>
        <taxon>Actinomycetota</taxon>
        <taxon>Actinomycetes</taxon>
        <taxon>Streptosporangiales</taxon>
        <taxon>Streptosporangiaceae</taxon>
        <taxon>Streptosporangium</taxon>
    </lineage>
</organism>
<dbReference type="Gene3D" id="3.30.565.10">
    <property type="entry name" value="Histidine kinase-like ATPase, C-terminal domain"/>
    <property type="match status" value="1"/>
</dbReference>
<dbReference type="GO" id="GO:0000155">
    <property type="term" value="F:phosphorelay sensor kinase activity"/>
    <property type="evidence" value="ECO:0007669"/>
    <property type="project" value="InterPro"/>
</dbReference>
<dbReference type="EMBL" id="JACHJP010000004">
    <property type="protein sequence ID" value="MBB4917398.1"/>
    <property type="molecule type" value="Genomic_DNA"/>
</dbReference>
<dbReference type="SUPFAM" id="SSF55874">
    <property type="entry name" value="ATPase domain of HSP90 chaperone/DNA topoisomerase II/histidine kinase"/>
    <property type="match status" value="1"/>
</dbReference>
<dbReference type="AlphaFoldDB" id="A0A7W7VP79"/>
<dbReference type="GO" id="GO:0046983">
    <property type="term" value="F:protein dimerization activity"/>
    <property type="evidence" value="ECO:0007669"/>
    <property type="project" value="InterPro"/>
</dbReference>
<dbReference type="RefSeq" id="WP_246435787.1">
    <property type="nucleotide sequence ID" value="NZ_JACHJP010000004.1"/>
</dbReference>
<evidence type="ECO:0000259" key="11">
    <source>
        <dbReference type="Pfam" id="PF07730"/>
    </source>
</evidence>
<keyword evidence="10" id="KW-0472">Membrane</keyword>
<feature type="transmembrane region" description="Helical" evidence="10">
    <location>
        <begin position="82"/>
        <end position="100"/>
    </location>
</feature>
<dbReference type="InterPro" id="IPR011712">
    <property type="entry name" value="Sig_transdc_His_kin_sub3_dim/P"/>
</dbReference>
<evidence type="ECO:0000256" key="9">
    <source>
        <dbReference type="SAM" id="Coils"/>
    </source>
</evidence>
<evidence type="ECO:0000256" key="6">
    <source>
        <dbReference type="ARBA" id="ARBA00022777"/>
    </source>
</evidence>
<evidence type="ECO:0000313" key="13">
    <source>
        <dbReference type="Proteomes" id="UP000552644"/>
    </source>
</evidence>